<evidence type="ECO:0000256" key="2">
    <source>
        <dbReference type="ARBA" id="ARBA00001946"/>
    </source>
</evidence>
<dbReference type="GO" id="GO:0016818">
    <property type="term" value="F:hydrolase activity, acting on acid anhydrides, in phosphorus-containing anhydrides"/>
    <property type="evidence" value="ECO:0007669"/>
    <property type="project" value="InterPro"/>
</dbReference>
<comment type="subunit">
    <text evidence="4">Homodimer.</text>
</comment>
<comment type="caution">
    <text evidence="11">The sequence shown here is derived from an EMBL/GenBank/DDBJ whole genome shotgun (WGS) entry which is preliminary data.</text>
</comment>
<evidence type="ECO:0000256" key="6">
    <source>
        <dbReference type="ARBA" id="ARBA00022801"/>
    </source>
</evidence>
<keyword evidence="9" id="KW-0460">Magnesium</keyword>
<organism evidence="11 12">
    <name type="scientific">Pseudomonas protegens</name>
    <dbReference type="NCBI Taxonomy" id="380021"/>
    <lineage>
        <taxon>Bacteria</taxon>
        <taxon>Pseudomonadati</taxon>
        <taxon>Pseudomonadota</taxon>
        <taxon>Gammaproteobacteria</taxon>
        <taxon>Pseudomonadales</taxon>
        <taxon>Pseudomonadaceae</taxon>
        <taxon>Pseudomonas</taxon>
    </lineage>
</organism>
<dbReference type="PANTHER" id="PTHR11839">
    <property type="entry name" value="UDP/ADP-SUGAR PYROPHOSPHATASE"/>
    <property type="match status" value="1"/>
</dbReference>
<dbReference type="RefSeq" id="WP_110651536.1">
    <property type="nucleotide sequence ID" value="NZ_CP063455.1"/>
</dbReference>
<dbReference type="NCBIfam" id="NF011585">
    <property type="entry name" value="PRK15009.1"/>
    <property type="match status" value="1"/>
</dbReference>
<dbReference type="NCBIfam" id="TIGR00052">
    <property type="entry name" value="nudix-type nucleoside diphosphatase, YffH/AdpP family"/>
    <property type="match status" value="1"/>
</dbReference>
<comment type="similarity">
    <text evidence="3">Belongs to the Nudix hydrolase family. NudK subfamily.</text>
</comment>
<accession>A0A9Q6IH29</accession>
<sequence length="323" mass="35816">MSEASIRITAEQTLSDNWYVLKKYSFELRRRDGSWQAQDREVYDRGNGATILLYNLKRRTVLLTRQFRMPAFVNDHHGYLIETAAGLLDNASPEVRIRQEAQEETGCRVGEVQKVFEAFMSPGSVTERVHFFIGHYQAEDRIDEGGGLEHEGEDIEVLELDIDQALGMIDSGEIVDGKTIMLLQYLQLHVLKPRSLMVLVAGPYRSGSGDDPAVLARNVAAMEQCAAQVLAAGHFPVLGEWVALPMTRLAGSLAVGDEIYNAQFHAYAERLLERCDAVLRIGAASAGCDAMVRVAERLGLSVYHRVEQLPAVTPGALRADSDR</sequence>
<evidence type="ECO:0000313" key="11">
    <source>
        <dbReference type="EMBL" id="PYC41268.1"/>
    </source>
</evidence>
<dbReference type="InterPro" id="IPR015797">
    <property type="entry name" value="NUDIX_hydrolase-like_dom_sf"/>
</dbReference>
<dbReference type="Proteomes" id="UP000248188">
    <property type="component" value="Unassembled WGS sequence"/>
</dbReference>
<evidence type="ECO:0000256" key="5">
    <source>
        <dbReference type="ARBA" id="ARBA00016377"/>
    </source>
</evidence>
<dbReference type="SUPFAM" id="SSF55811">
    <property type="entry name" value="Nudix"/>
    <property type="match status" value="1"/>
</dbReference>
<feature type="binding site" evidence="9">
    <location>
        <position position="104"/>
    </location>
    <ligand>
        <name>Mg(2+)</name>
        <dbReference type="ChEBI" id="CHEBI:18420"/>
        <label>2</label>
    </ligand>
</feature>
<evidence type="ECO:0000259" key="10">
    <source>
        <dbReference type="PROSITE" id="PS51462"/>
    </source>
</evidence>
<dbReference type="Pfam" id="PF00293">
    <property type="entry name" value="NUDIX"/>
    <property type="match status" value="1"/>
</dbReference>
<gene>
    <name evidence="11" type="ORF">DMX08_05815</name>
</gene>
<dbReference type="PANTHER" id="PTHR11839:SF18">
    <property type="entry name" value="NUDIX HYDROLASE DOMAIN-CONTAINING PROTEIN"/>
    <property type="match status" value="1"/>
</dbReference>
<evidence type="ECO:0000256" key="8">
    <source>
        <dbReference type="ARBA" id="ARBA00032272"/>
    </source>
</evidence>
<dbReference type="GO" id="GO:0006753">
    <property type="term" value="P:nucleoside phosphate metabolic process"/>
    <property type="evidence" value="ECO:0007669"/>
    <property type="project" value="TreeGrafter"/>
</dbReference>
<feature type="binding site" evidence="9">
    <location>
        <position position="85"/>
    </location>
    <ligand>
        <name>Mg(2+)</name>
        <dbReference type="ChEBI" id="CHEBI:18420"/>
        <label>1</label>
    </ligand>
</feature>
<evidence type="ECO:0000256" key="7">
    <source>
        <dbReference type="ARBA" id="ARBA00032162"/>
    </source>
</evidence>
<dbReference type="PROSITE" id="PS51462">
    <property type="entry name" value="NUDIX"/>
    <property type="match status" value="1"/>
</dbReference>
<feature type="binding site" evidence="9">
    <location>
        <position position="153"/>
    </location>
    <ligand>
        <name>Mg(2+)</name>
        <dbReference type="ChEBI" id="CHEBI:18420"/>
        <label>1</label>
    </ligand>
</feature>
<dbReference type="InterPro" id="IPR004385">
    <property type="entry name" value="NDP_pyrophosphatase"/>
</dbReference>
<dbReference type="GO" id="GO:0046872">
    <property type="term" value="F:metal ion binding"/>
    <property type="evidence" value="ECO:0007669"/>
    <property type="project" value="UniProtKB-KW"/>
</dbReference>
<proteinExistence type="inferred from homology"/>
<comment type="cofactor">
    <cofactor evidence="2 9">
        <name>Mg(2+)</name>
        <dbReference type="ChEBI" id="CHEBI:18420"/>
    </cofactor>
</comment>
<dbReference type="AlphaFoldDB" id="A0A9Q6IH29"/>
<evidence type="ECO:0000256" key="3">
    <source>
        <dbReference type="ARBA" id="ARBA00007275"/>
    </source>
</evidence>
<dbReference type="GO" id="GO:0019693">
    <property type="term" value="P:ribose phosphate metabolic process"/>
    <property type="evidence" value="ECO:0007669"/>
    <property type="project" value="TreeGrafter"/>
</dbReference>
<name>A0A9Q6IH29_9PSED</name>
<evidence type="ECO:0000256" key="4">
    <source>
        <dbReference type="ARBA" id="ARBA00011738"/>
    </source>
</evidence>
<keyword evidence="9" id="KW-0479">Metal-binding</keyword>
<protein>
    <recommendedName>
        <fullName evidence="5">GDP-mannose pyrophosphatase</fullName>
    </recommendedName>
    <alternativeName>
        <fullName evidence="7">GDP-mannose hydrolase</fullName>
    </alternativeName>
    <alternativeName>
        <fullName evidence="8">GDPMK</fullName>
    </alternativeName>
</protein>
<dbReference type="Gene3D" id="3.40.50.10400">
    <property type="entry name" value="Hypothetical protein PA1492"/>
    <property type="match status" value="1"/>
</dbReference>
<feature type="domain" description="Nudix hydrolase" evidence="10">
    <location>
        <begin position="44"/>
        <end position="182"/>
    </location>
</feature>
<dbReference type="CDD" id="cd24157">
    <property type="entry name" value="NUDIX_GDPMK"/>
    <property type="match status" value="1"/>
</dbReference>
<feature type="binding site" evidence="9">
    <location>
        <position position="100"/>
    </location>
    <ligand>
        <name>Mg(2+)</name>
        <dbReference type="ChEBI" id="CHEBI:18420"/>
        <label>2</label>
    </ligand>
</feature>
<dbReference type="EMBL" id="QJRN01000003">
    <property type="protein sequence ID" value="PYC41268.1"/>
    <property type="molecule type" value="Genomic_DNA"/>
</dbReference>
<dbReference type="InterPro" id="IPR000086">
    <property type="entry name" value="NUDIX_hydrolase_dom"/>
</dbReference>
<dbReference type="Gene3D" id="3.90.79.10">
    <property type="entry name" value="Nucleoside Triphosphate Pyrophosphohydrolase"/>
    <property type="match status" value="1"/>
</dbReference>
<reference evidence="11 12" key="1">
    <citation type="submission" date="2018-06" db="EMBL/GenBank/DDBJ databases">
        <title>Pseudomonas diversity within urban Lake Michigan freshwaters.</title>
        <authorList>
            <person name="Batrich M."/>
            <person name="Hatzopoulos T."/>
            <person name="Putonti C."/>
        </authorList>
    </citation>
    <scope>NUCLEOTIDE SEQUENCE [LARGE SCALE GENOMIC DNA]</scope>
    <source>
        <strain evidence="11 12">MB-090624</strain>
    </source>
</reference>
<evidence type="ECO:0000256" key="1">
    <source>
        <dbReference type="ARBA" id="ARBA00000847"/>
    </source>
</evidence>
<keyword evidence="6" id="KW-0378">Hydrolase</keyword>
<evidence type="ECO:0000313" key="12">
    <source>
        <dbReference type="Proteomes" id="UP000248188"/>
    </source>
</evidence>
<comment type="catalytic activity">
    <reaction evidence="1">
        <text>GDP-alpha-D-mannose + H2O = alpha-D-mannose 1-phosphate + GMP + 2 H(+)</text>
        <dbReference type="Rhea" id="RHEA:27978"/>
        <dbReference type="ChEBI" id="CHEBI:15377"/>
        <dbReference type="ChEBI" id="CHEBI:15378"/>
        <dbReference type="ChEBI" id="CHEBI:57527"/>
        <dbReference type="ChEBI" id="CHEBI:58115"/>
        <dbReference type="ChEBI" id="CHEBI:58409"/>
    </reaction>
</comment>
<dbReference type="GO" id="GO:0005829">
    <property type="term" value="C:cytosol"/>
    <property type="evidence" value="ECO:0007669"/>
    <property type="project" value="TreeGrafter"/>
</dbReference>
<evidence type="ECO:0000256" key="9">
    <source>
        <dbReference type="PIRSR" id="PIRSR604385-2"/>
    </source>
</evidence>